<feature type="region of interest" description="Disordered" evidence="1">
    <location>
        <begin position="499"/>
        <end position="623"/>
    </location>
</feature>
<proteinExistence type="predicted"/>
<name>A0A8H4VSQ5_9AGAR</name>
<feature type="compositionally biased region" description="Low complexity" evidence="1">
    <location>
        <begin position="195"/>
        <end position="206"/>
    </location>
</feature>
<feature type="compositionally biased region" description="Basic residues" evidence="1">
    <location>
        <begin position="117"/>
        <end position="127"/>
    </location>
</feature>
<evidence type="ECO:0000256" key="1">
    <source>
        <dbReference type="SAM" id="MobiDB-lite"/>
    </source>
</evidence>
<dbReference type="PANTHER" id="PTHR45725:SF1">
    <property type="entry name" value="DISHEVELLED ASSOCIATED ACTIVATOR OF MORPHOGENESIS, ISOFORM D"/>
    <property type="match status" value="1"/>
</dbReference>
<feature type="compositionally biased region" description="Basic and acidic residues" evidence="1">
    <location>
        <begin position="1"/>
        <end position="10"/>
    </location>
</feature>
<feature type="compositionally biased region" description="Low complexity" evidence="1">
    <location>
        <begin position="249"/>
        <end position="267"/>
    </location>
</feature>
<feature type="region of interest" description="Disordered" evidence="1">
    <location>
        <begin position="636"/>
        <end position="718"/>
    </location>
</feature>
<protein>
    <submittedName>
        <fullName evidence="2">Uncharacterized protein</fullName>
    </submittedName>
</protein>
<feature type="compositionally biased region" description="Low complexity" evidence="1">
    <location>
        <begin position="46"/>
        <end position="64"/>
    </location>
</feature>
<feature type="region of interest" description="Disordered" evidence="1">
    <location>
        <begin position="435"/>
        <end position="479"/>
    </location>
</feature>
<accession>A0A8H4VSQ5</accession>
<gene>
    <name evidence="2" type="ORF">D9613_000763</name>
</gene>
<feature type="compositionally biased region" description="Basic and acidic residues" evidence="1">
    <location>
        <begin position="287"/>
        <end position="296"/>
    </location>
</feature>
<feature type="compositionally biased region" description="Pro residues" evidence="1">
    <location>
        <begin position="103"/>
        <end position="112"/>
    </location>
</feature>
<evidence type="ECO:0000313" key="2">
    <source>
        <dbReference type="EMBL" id="KAF4620727.1"/>
    </source>
</evidence>
<feature type="region of interest" description="Disordered" evidence="1">
    <location>
        <begin position="866"/>
        <end position="913"/>
    </location>
</feature>
<feature type="compositionally biased region" description="Basic and acidic residues" evidence="1">
    <location>
        <begin position="499"/>
        <end position="565"/>
    </location>
</feature>
<feature type="compositionally biased region" description="Low complexity" evidence="1">
    <location>
        <begin position="686"/>
        <end position="699"/>
    </location>
</feature>
<feature type="region of interest" description="Disordered" evidence="1">
    <location>
        <begin position="1"/>
        <end position="330"/>
    </location>
</feature>
<comment type="caution">
    <text evidence="2">The sequence shown here is derived from an EMBL/GenBank/DDBJ whole genome shotgun (WGS) entry which is preliminary data.</text>
</comment>
<feature type="compositionally biased region" description="Basic and acidic residues" evidence="1">
    <location>
        <begin position="575"/>
        <end position="599"/>
    </location>
</feature>
<reference evidence="2 3" key="1">
    <citation type="submission" date="2019-12" db="EMBL/GenBank/DDBJ databases">
        <authorList>
            <person name="Floudas D."/>
            <person name="Bentzer J."/>
            <person name="Ahren D."/>
            <person name="Johansson T."/>
            <person name="Persson P."/>
            <person name="Tunlid A."/>
        </authorList>
    </citation>
    <scope>NUCLEOTIDE SEQUENCE [LARGE SCALE GENOMIC DNA]</scope>
    <source>
        <strain evidence="2 3">CBS 102.39</strain>
    </source>
</reference>
<dbReference type="AlphaFoldDB" id="A0A8H4VSQ5"/>
<evidence type="ECO:0000313" key="3">
    <source>
        <dbReference type="Proteomes" id="UP000521872"/>
    </source>
</evidence>
<feature type="compositionally biased region" description="Basic and acidic residues" evidence="1">
    <location>
        <begin position="321"/>
        <end position="330"/>
    </location>
</feature>
<feature type="compositionally biased region" description="Pro residues" evidence="1">
    <location>
        <begin position="439"/>
        <end position="448"/>
    </location>
</feature>
<dbReference type="Proteomes" id="UP000521872">
    <property type="component" value="Unassembled WGS sequence"/>
</dbReference>
<dbReference type="PANTHER" id="PTHR45725">
    <property type="entry name" value="FORMIN HOMOLOGY 2 FAMILY MEMBER"/>
    <property type="match status" value="1"/>
</dbReference>
<keyword evidence="3" id="KW-1185">Reference proteome</keyword>
<feature type="compositionally biased region" description="Polar residues" evidence="1">
    <location>
        <begin position="134"/>
        <end position="161"/>
    </location>
</feature>
<dbReference type="InterPro" id="IPR051425">
    <property type="entry name" value="Formin_Homology"/>
</dbReference>
<organism evidence="2 3">
    <name type="scientific">Agrocybe pediades</name>
    <dbReference type="NCBI Taxonomy" id="84607"/>
    <lineage>
        <taxon>Eukaryota</taxon>
        <taxon>Fungi</taxon>
        <taxon>Dikarya</taxon>
        <taxon>Basidiomycota</taxon>
        <taxon>Agaricomycotina</taxon>
        <taxon>Agaricomycetes</taxon>
        <taxon>Agaricomycetidae</taxon>
        <taxon>Agaricales</taxon>
        <taxon>Agaricineae</taxon>
        <taxon>Strophariaceae</taxon>
        <taxon>Agrocybe</taxon>
    </lineage>
</organism>
<sequence length="913" mass="103560">MKSFDGEIGRGRQTSSDSSSSRESSQERTTSKRSFTPAGSDDEYVPAQSEHSSSSPADESGGSQPLIRQAVAFRTKTPENVATYEAQPPPAPKAFLPGQQVPVPAPPAPVPEPEPKKSRKQPSKRPRKADAYPGQTSRFRITTYDPTPSTEPPINQGSGPYSSMYRGVLGPQVRNRQQPPSNAPVASTSNGHPGSVTASSIAATSVPQPVAPPNHYFAPSPSGPPPPISQPQLHHRQSLAVPPGPPVGQAPAQQGQPVYNSNQYTPQAPYPPPPPARSASQEVGSYYRRDYDRKLWIPDPMGSPPRKDGRLQPQQQHKKRPDSAEEERKAKYPVRMVTLLIRDVRSGTTDRQLVEVKVGLRPNQPPAVGFWADAKEIGEQLQQGPSRIDGPARAFTMRGKYRQFILRVSANNQDETHGGNVYINPERTLDMTVELLQPPGRPPPPPVIPSDYEDNDIHEHPMNPSHLRKHPKESAREMRDPWEYESDYRDRRGREDFREVPHARDRRSRERTEPLQRQSSYRERRSRERESFHERQEYRDYPPLRERRSRERSLRETHDLYERQDPWAVNSHGRRSPDRRDPYERKSSRERREYADRREMRKRMNSPSFDDYDGQDSTAGPSHPVAAKLARRDYDYENSPHQSPRHRRSPSPTYPLQEVGPPRVRKAQAREAMAYQQSSRSSGRKSPAGLGSLSASSDSAARHSVTSPRPDVRGNKIHTGDLNHADFMIALEELVNKEDKKGFQDFFRAKGGNRVCDIWSQYRYFKKLVATFVGRRIDRFELPISELHLLQTLKVEDGPTFLDEYKETMRLMPLYYAEDPRQVLRYLDPRVSELLEDTNPRPPTYQPAKELLKLLRDLDDAWENGSRKEKSFYNPAPPLAPPAAQSSTSKSDSMSVDEGEQSATRQTKGMFVQ</sequence>
<feature type="compositionally biased region" description="Low complexity" evidence="1">
    <location>
        <begin position="11"/>
        <end position="23"/>
    </location>
</feature>
<dbReference type="EMBL" id="JAACJL010000015">
    <property type="protein sequence ID" value="KAF4620727.1"/>
    <property type="molecule type" value="Genomic_DNA"/>
</dbReference>
<feature type="compositionally biased region" description="Polar residues" evidence="1">
    <location>
        <begin position="174"/>
        <end position="192"/>
    </location>
</feature>
<feature type="compositionally biased region" description="Low complexity" evidence="1">
    <location>
        <begin position="882"/>
        <end position="894"/>
    </location>
</feature>